<dbReference type="GO" id="GO:0002101">
    <property type="term" value="P:tRNA wobble cytosine modification"/>
    <property type="evidence" value="ECO:0007669"/>
    <property type="project" value="UniProtKB-UniRule"/>
</dbReference>
<dbReference type="GeneID" id="8682547"/>
<dbReference type="Gene3D" id="3.30.70.2200">
    <property type="match status" value="1"/>
</dbReference>
<proteinExistence type="inferred from homology"/>
<keyword evidence="11" id="KW-1185">Reference proteome</keyword>
<dbReference type="eggNOG" id="arCOG01115">
    <property type="taxonomic scope" value="Archaea"/>
</dbReference>
<accession>D1Z2M1</accession>
<dbReference type="EC" id="6.3.4.22" evidence="6"/>
<evidence type="ECO:0000259" key="9">
    <source>
        <dbReference type="Pfam" id="PF23783"/>
    </source>
</evidence>
<evidence type="ECO:0000256" key="1">
    <source>
        <dbReference type="ARBA" id="ARBA00022490"/>
    </source>
</evidence>
<dbReference type="STRING" id="304371.MCP_2871"/>
<dbReference type="InterPro" id="IPR024913">
    <property type="entry name" value="tRNA_Ile2__agm2C_synt"/>
</dbReference>
<dbReference type="PANTHER" id="PTHR40705">
    <property type="entry name" value="TRNA(ILE2) 2-AGMATINYLCYTIDINE SYNTHETASE TIAS"/>
    <property type="match status" value="1"/>
</dbReference>
<dbReference type="Gene3D" id="2.40.50.1010">
    <property type="match status" value="1"/>
</dbReference>
<dbReference type="CDD" id="cd04482">
    <property type="entry name" value="RPA2_OBF_like"/>
    <property type="match status" value="1"/>
</dbReference>
<dbReference type="KEGG" id="mpd:MCP_2871"/>
<reference evidence="10 11" key="2">
    <citation type="journal article" date="2008" name="Int. J. Syst. Evol. Microbiol.">
        <title>Methanocella paludicola gen. nov., sp. nov., a methane-producing archaeon, the first isolate of the lineage 'Rice Cluster I', and proposal of the new archaeal order Methanocellales ord. nov.</title>
        <authorList>
            <person name="Sakai S."/>
            <person name="Imachi H."/>
            <person name="Hanada S."/>
            <person name="Ohashi A."/>
            <person name="Harada H."/>
            <person name="Kamagata Y."/>
        </authorList>
    </citation>
    <scope>NUCLEOTIDE SEQUENCE [LARGE SCALE GENOMIC DNA]</scope>
    <source>
        <strain evidence="11">DSM 17711 / JCM 13418 / NBRC 101707 / SANAE</strain>
    </source>
</reference>
<gene>
    <name evidence="6" type="primary">tiaS</name>
    <name evidence="10" type="ordered locus">MCP_2871</name>
</gene>
<dbReference type="HAMAP" id="MF_01892">
    <property type="entry name" value="tRNA_Ile2_agm2C_synt"/>
    <property type="match status" value="1"/>
</dbReference>
<dbReference type="InterPro" id="IPR013696">
    <property type="entry name" value="TiaS_FLD"/>
</dbReference>
<comment type="catalytic activity">
    <reaction evidence="6">
        <text>cytidine(34) in tRNA(Ile2) + agmatine + ATP + H2O = 2-agmatinylcytidine(34) in tRNA(Ile2) + AMP + 2 phosphate + 2 H(+)</text>
        <dbReference type="Rhea" id="RHEA:43608"/>
        <dbReference type="Rhea" id="RHEA-COMP:10625"/>
        <dbReference type="Rhea" id="RHEA-COMP:10626"/>
        <dbReference type="ChEBI" id="CHEBI:15377"/>
        <dbReference type="ChEBI" id="CHEBI:15378"/>
        <dbReference type="ChEBI" id="CHEBI:30616"/>
        <dbReference type="ChEBI" id="CHEBI:43474"/>
        <dbReference type="ChEBI" id="CHEBI:58145"/>
        <dbReference type="ChEBI" id="CHEBI:82748"/>
        <dbReference type="ChEBI" id="CHEBI:83545"/>
        <dbReference type="ChEBI" id="CHEBI:456215"/>
        <dbReference type="EC" id="6.3.4.22"/>
    </reaction>
</comment>
<comment type="function">
    <text evidence="6">ATP-dependent agmatine transferase that catalyzes the formation of 2-agmatinylcytidine (agm2C) at the wobble position (C34) of tRNA(Ile2), converting the codon specificity from AUG to AUA.</text>
</comment>
<reference evidence="10 11" key="1">
    <citation type="journal article" date="2007" name="Appl. Environ. Microbiol.">
        <title>Isolation of key methanogens for global methane emission from rice paddy fields: a novel isolate affiliated with the clone cluster rice cluster I.</title>
        <authorList>
            <person name="Sakai S."/>
            <person name="Imachi H."/>
            <person name="Sekiguchi Y."/>
            <person name="Ohashi A."/>
            <person name="Harada H."/>
            <person name="Kamagata Y."/>
        </authorList>
    </citation>
    <scope>NUCLEOTIDE SEQUENCE [LARGE SCALE GENOMIC DNA]</scope>
    <source>
        <strain evidence="11">DSM 17711 / JCM 13418 / NBRC 101707 / SANAE</strain>
    </source>
</reference>
<dbReference type="RefSeq" id="WP_012901613.1">
    <property type="nucleotide sequence ID" value="NC_013665.1"/>
</dbReference>
<protein>
    <recommendedName>
        <fullName evidence="6">tRNA(Ile2) 2-agmatinylcytidine synthetase TiaS</fullName>
        <shortName evidence="6">tRNA(Ile2)-agm2C synthetase</shortName>
        <ecNumber evidence="6">6.3.4.22</ecNumber>
    </recommendedName>
    <alternativeName>
        <fullName evidence="6">tRNA(Ile2) agmatidine synthetase</fullName>
    </alternativeName>
</protein>
<evidence type="ECO:0000313" key="11">
    <source>
        <dbReference type="Proteomes" id="UP000001882"/>
    </source>
</evidence>
<keyword evidence="2 6" id="KW-0436">Ligase</keyword>
<dbReference type="Pfam" id="PF08489">
    <property type="entry name" value="TiaS_FLD"/>
    <property type="match status" value="1"/>
</dbReference>
<dbReference type="InterPro" id="IPR055394">
    <property type="entry name" value="Zn_ribbon_TiaS"/>
</dbReference>
<dbReference type="Proteomes" id="UP000001882">
    <property type="component" value="Chromosome"/>
</dbReference>
<evidence type="ECO:0000256" key="4">
    <source>
        <dbReference type="ARBA" id="ARBA00022741"/>
    </source>
</evidence>
<dbReference type="PANTHER" id="PTHR40705:SF2">
    <property type="entry name" value="DUF1743 DOMAIN-CONTAINING PROTEIN"/>
    <property type="match status" value="1"/>
</dbReference>
<keyword evidence="3 6" id="KW-0819">tRNA processing</keyword>
<dbReference type="Pfam" id="PF23783">
    <property type="entry name" value="Zn_ribbon_TiaS"/>
    <property type="match status" value="1"/>
</dbReference>
<dbReference type="GO" id="GO:0005524">
    <property type="term" value="F:ATP binding"/>
    <property type="evidence" value="ECO:0007669"/>
    <property type="project" value="UniProtKB-KW"/>
</dbReference>
<name>D1Z2M1_METPS</name>
<reference evidence="11" key="3">
    <citation type="journal article" date="2011" name="PLoS ONE">
        <title>Genome sequence of a mesophilic hydrogenotrophic methanogen Methanocella paludicola, the first cultivated representative of the order Methanocellales.</title>
        <authorList>
            <person name="Sakai S."/>
            <person name="Takaki Y."/>
            <person name="Shimamura S."/>
            <person name="Sekine M."/>
            <person name="Tajima T."/>
            <person name="Kosugi H."/>
            <person name="Ichikawa N."/>
            <person name="Tasumi E."/>
            <person name="Hiraki A.T."/>
            <person name="Shimizu A."/>
            <person name="Kato Y."/>
            <person name="Nishiko R."/>
            <person name="Mori K."/>
            <person name="Fujita N."/>
            <person name="Imachi H."/>
            <person name="Takai K."/>
        </authorList>
    </citation>
    <scope>NUCLEOTIDE SEQUENCE [LARGE SCALE GENOMIC DNA]</scope>
    <source>
        <strain evidence="11">DSM 17711 / JCM 13418 / NBRC 101707 / SANAE</strain>
    </source>
</reference>
<keyword evidence="1 6" id="KW-0963">Cytoplasm</keyword>
<evidence type="ECO:0000313" key="10">
    <source>
        <dbReference type="EMBL" id="BAI62943.1"/>
    </source>
</evidence>
<sequence>MLYVGIDDTDSKCGMCTTYLAAVLAGRLEAFGLHGYPRLIRLNPNIKYKTRGNAALCLVLERGPADEVERIVVRAVEEYARFDDENTNPGVVIHEGEIPEDVRAFAIRVVRDVVDIQEALLLARRHGMRVHRFKNGRGVIGALASIGLDLYDHTYELLAYRMPGNYEKPRWLDRESVYRMDEATYPDTWDNVDLRNKVIVFSPHTPDPVLYGIRGNSPEVLVEARKMLVTEPAERSQIFITNQGTDMHLVEARIADVRNDRSYILKGFVCEEPRAIEGGHVFFKMEQAGACIECAAFEPTKNFREIVKKLIRGDEVRVFGSVKNGTVNLEKLEIVKLAELVKTTPPKCPVCGKSMESVGKDRGYRCRKCGAKRALPVFERVKRDLETGLYEVPPSARRHLAKQIIRIKEPWCRTHPGR</sequence>
<evidence type="ECO:0000259" key="8">
    <source>
        <dbReference type="Pfam" id="PF22641"/>
    </source>
</evidence>
<dbReference type="EMBL" id="AP011532">
    <property type="protein sequence ID" value="BAI62943.1"/>
    <property type="molecule type" value="Genomic_DNA"/>
</dbReference>
<evidence type="ECO:0000256" key="2">
    <source>
        <dbReference type="ARBA" id="ARBA00022598"/>
    </source>
</evidence>
<dbReference type="OrthoDB" id="39189at2157"/>
<evidence type="ECO:0000256" key="5">
    <source>
        <dbReference type="ARBA" id="ARBA00022840"/>
    </source>
</evidence>
<dbReference type="InterPro" id="IPR053870">
    <property type="entry name" value="TiaS-like_TCKD"/>
</dbReference>
<feature type="domain" description="TiaS C-terminal zinc ribbon" evidence="9">
    <location>
        <begin position="345"/>
        <end position="385"/>
    </location>
</feature>
<evidence type="ECO:0000256" key="6">
    <source>
        <dbReference type="HAMAP-Rule" id="MF_01892"/>
    </source>
</evidence>
<dbReference type="GO" id="GO:0005737">
    <property type="term" value="C:cytoplasm"/>
    <property type="evidence" value="ECO:0007669"/>
    <property type="project" value="UniProtKB-SubCell"/>
</dbReference>
<dbReference type="InParanoid" id="D1Z2M1"/>
<dbReference type="Pfam" id="PF22641">
    <property type="entry name" value="TiaS_TCKD"/>
    <property type="match status" value="1"/>
</dbReference>
<evidence type="ECO:0000259" key="7">
    <source>
        <dbReference type="Pfam" id="PF08489"/>
    </source>
</evidence>
<dbReference type="GO" id="GO:0016879">
    <property type="term" value="F:ligase activity, forming carbon-nitrogen bonds"/>
    <property type="evidence" value="ECO:0007669"/>
    <property type="project" value="UniProtKB-UniRule"/>
</dbReference>
<feature type="domain" description="TiaS FLD" evidence="7">
    <location>
        <begin position="136"/>
        <end position="248"/>
    </location>
</feature>
<organism evidence="10 11">
    <name type="scientific">Methanocella paludicola (strain DSM 17711 / JCM 13418 / NBRC 101707 / SANAE)</name>
    <dbReference type="NCBI Taxonomy" id="304371"/>
    <lineage>
        <taxon>Archaea</taxon>
        <taxon>Methanobacteriati</taxon>
        <taxon>Methanobacteriota</taxon>
        <taxon>Stenosarchaea group</taxon>
        <taxon>Methanomicrobia</taxon>
        <taxon>Methanocellales</taxon>
        <taxon>Methanocellaceae</taxon>
        <taxon>Methanocella</taxon>
    </lineage>
</organism>
<dbReference type="Gene3D" id="3.90.600.20">
    <property type="match status" value="1"/>
</dbReference>
<dbReference type="PATRIC" id="fig|304371.9.peg.2940"/>
<keyword evidence="5 6" id="KW-0067">ATP-binding</keyword>
<comment type="similarity">
    <text evidence="6">Belongs to the TiaS family.</text>
</comment>
<feature type="domain" description="TiaS-like TCKD" evidence="8">
    <location>
        <begin position="3"/>
        <end position="64"/>
    </location>
</feature>
<comment type="subcellular location">
    <subcellularLocation>
        <location evidence="6">Cytoplasm</location>
    </subcellularLocation>
</comment>
<dbReference type="FunCoup" id="D1Z2M1">
    <property type="interactions" value="2"/>
</dbReference>
<dbReference type="AlphaFoldDB" id="D1Z2M1"/>
<evidence type="ECO:0000256" key="3">
    <source>
        <dbReference type="ARBA" id="ARBA00022694"/>
    </source>
</evidence>
<keyword evidence="4 6" id="KW-0547">Nucleotide-binding</keyword>